<dbReference type="InterPro" id="IPR001261">
    <property type="entry name" value="ArgE/DapE_CS"/>
</dbReference>
<dbReference type="SUPFAM" id="SSF53187">
    <property type="entry name" value="Zn-dependent exopeptidases"/>
    <property type="match status" value="1"/>
</dbReference>
<evidence type="ECO:0000256" key="2">
    <source>
        <dbReference type="ARBA" id="ARBA00022723"/>
    </source>
</evidence>
<gene>
    <name evidence="7" type="ORF">ENJ61_07550</name>
</gene>
<keyword evidence="2" id="KW-0479">Metal-binding</keyword>
<dbReference type="AlphaFoldDB" id="A0A7C5L5T6"/>
<dbReference type="EMBL" id="DRNB01000276">
    <property type="protein sequence ID" value="HHJ64745.1"/>
    <property type="molecule type" value="Genomic_DNA"/>
</dbReference>
<reference evidence="7" key="1">
    <citation type="journal article" date="2020" name="mSystems">
        <title>Genome- and Community-Level Interaction Insights into Carbon Utilization and Element Cycling Functions of Hydrothermarchaeota in Hydrothermal Sediment.</title>
        <authorList>
            <person name="Zhou Z."/>
            <person name="Liu Y."/>
            <person name="Xu W."/>
            <person name="Pan J."/>
            <person name="Luo Z.H."/>
            <person name="Li M."/>
        </authorList>
    </citation>
    <scope>NUCLEOTIDE SEQUENCE [LARGE SCALE GENOMIC DNA]</scope>
    <source>
        <strain evidence="7">HyVt-501</strain>
    </source>
</reference>
<dbReference type="Proteomes" id="UP000885792">
    <property type="component" value="Unassembled WGS sequence"/>
</dbReference>
<dbReference type="InterPro" id="IPR002933">
    <property type="entry name" value="Peptidase_M20"/>
</dbReference>
<dbReference type="InterPro" id="IPR050072">
    <property type="entry name" value="Peptidase_M20A"/>
</dbReference>
<evidence type="ECO:0000313" key="7">
    <source>
        <dbReference type="EMBL" id="HHJ64745.1"/>
    </source>
</evidence>
<dbReference type="GO" id="GO:0006526">
    <property type="term" value="P:L-arginine biosynthetic process"/>
    <property type="evidence" value="ECO:0007669"/>
    <property type="project" value="TreeGrafter"/>
</dbReference>
<dbReference type="Pfam" id="PF01546">
    <property type="entry name" value="Peptidase_M20"/>
    <property type="match status" value="1"/>
</dbReference>
<keyword evidence="4" id="KW-0862">Zinc</keyword>
<evidence type="ECO:0000256" key="4">
    <source>
        <dbReference type="ARBA" id="ARBA00022833"/>
    </source>
</evidence>
<accession>A0A7C5L5T6</accession>
<dbReference type="PANTHER" id="PTHR43808">
    <property type="entry name" value="ACETYLORNITHINE DEACETYLASE"/>
    <property type="match status" value="1"/>
</dbReference>
<evidence type="ECO:0000259" key="6">
    <source>
        <dbReference type="Pfam" id="PF07687"/>
    </source>
</evidence>
<keyword evidence="5" id="KW-0170">Cobalt</keyword>
<feature type="domain" description="Peptidase M20 dimerisation" evidence="6">
    <location>
        <begin position="163"/>
        <end position="256"/>
    </location>
</feature>
<dbReference type="GO" id="GO:0008777">
    <property type="term" value="F:acetylornithine deacetylase activity"/>
    <property type="evidence" value="ECO:0007669"/>
    <property type="project" value="TreeGrafter"/>
</dbReference>
<sequence>MVTERSRELLKRLVSIRSVSGSEESIQLFLEDFLQRRGLQLHRQRVDRNRFNLFYRGSSPYLISCHVDTVPPLSMKGAFVPVERDGRIYGRGSADVKGAIASLLTAIEIFRERYPSRRLPVSLAFVVDEENNSALGSLKILELLEHERYCLVLEPTYGVLCTSQMGSFEFSVRVRGRSVHASEFEKTENPVKVCFEIVRLLEEKLSRPVNVLLIRGGSGHYAVPEECRMLLEVRIYEGERGEDLEERIREILKKAGGSCEILWEVEDVEEFIRFRSEGFVEFLEEVHETALGERPARGTMPSWTDASNYHRAGLGCVVFGYGSLEDCHTSRESIAVEDLYRMSLFLTALFERLR</sequence>
<dbReference type="InterPro" id="IPR011650">
    <property type="entry name" value="Peptidase_M20_dimer"/>
</dbReference>
<comment type="caution">
    <text evidence="7">The sequence shown here is derived from an EMBL/GenBank/DDBJ whole genome shotgun (WGS) entry which is preliminary data.</text>
</comment>
<evidence type="ECO:0000256" key="3">
    <source>
        <dbReference type="ARBA" id="ARBA00022801"/>
    </source>
</evidence>
<dbReference type="SUPFAM" id="SSF55031">
    <property type="entry name" value="Bacterial exopeptidase dimerisation domain"/>
    <property type="match status" value="1"/>
</dbReference>
<name>A0A7C5L5T6_AQUAO</name>
<dbReference type="GO" id="GO:0046872">
    <property type="term" value="F:metal ion binding"/>
    <property type="evidence" value="ECO:0007669"/>
    <property type="project" value="UniProtKB-KW"/>
</dbReference>
<evidence type="ECO:0000256" key="1">
    <source>
        <dbReference type="ARBA" id="ARBA00001947"/>
    </source>
</evidence>
<dbReference type="Pfam" id="PF07687">
    <property type="entry name" value="M20_dimer"/>
    <property type="match status" value="1"/>
</dbReference>
<comment type="cofactor">
    <cofactor evidence="1">
        <name>Zn(2+)</name>
        <dbReference type="ChEBI" id="CHEBI:29105"/>
    </cofactor>
</comment>
<organism evidence="7">
    <name type="scientific">Aquifex aeolicus</name>
    <dbReference type="NCBI Taxonomy" id="63363"/>
    <lineage>
        <taxon>Bacteria</taxon>
        <taxon>Pseudomonadati</taxon>
        <taxon>Aquificota</taxon>
        <taxon>Aquificia</taxon>
        <taxon>Aquificales</taxon>
        <taxon>Aquificaceae</taxon>
        <taxon>Aquifex</taxon>
    </lineage>
</organism>
<dbReference type="Gene3D" id="3.30.70.360">
    <property type="match status" value="1"/>
</dbReference>
<evidence type="ECO:0000256" key="5">
    <source>
        <dbReference type="ARBA" id="ARBA00023285"/>
    </source>
</evidence>
<proteinExistence type="predicted"/>
<dbReference type="InterPro" id="IPR036264">
    <property type="entry name" value="Bact_exopeptidase_dim_dom"/>
</dbReference>
<protein>
    <submittedName>
        <fullName evidence="7">M20 family peptidase</fullName>
    </submittedName>
</protein>
<dbReference type="Gene3D" id="3.40.630.10">
    <property type="entry name" value="Zn peptidases"/>
    <property type="match status" value="1"/>
</dbReference>
<keyword evidence="3" id="KW-0378">Hydrolase</keyword>
<dbReference type="PROSITE" id="PS00759">
    <property type="entry name" value="ARGE_DAPE_CPG2_2"/>
    <property type="match status" value="1"/>
</dbReference>
<dbReference type="PANTHER" id="PTHR43808:SF31">
    <property type="entry name" value="N-ACETYL-L-CITRULLINE DEACETYLASE"/>
    <property type="match status" value="1"/>
</dbReference>